<feature type="non-terminal residue" evidence="2">
    <location>
        <position position="141"/>
    </location>
</feature>
<dbReference type="Pfam" id="PF21018">
    <property type="entry name" value="BipA_C"/>
    <property type="match status" value="1"/>
</dbReference>
<feature type="non-terminal residue" evidence="2">
    <location>
        <position position="1"/>
    </location>
</feature>
<protein>
    <submittedName>
        <fullName evidence="2">Translational GTPase TypA</fullName>
    </submittedName>
</protein>
<gene>
    <name evidence="2" type="ORF">DT376_37485</name>
</gene>
<accession>A0A367LXE6</accession>
<dbReference type="AlphaFoldDB" id="A0A367LXE6"/>
<name>A0A367LXE6_PSEAI</name>
<evidence type="ECO:0000313" key="3">
    <source>
        <dbReference type="Proteomes" id="UP000253594"/>
    </source>
</evidence>
<dbReference type="FunFam" id="2.40.50.250:FF:000001">
    <property type="entry name" value="GTP-binding protein TypA"/>
    <property type="match status" value="1"/>
</dbReference>
<dbReference type="InterPro" id="IPR048876">
    <property type="entry name" value="BipA_C"/>
</dbReference>
<evidence type="ECO:0000313" key="2">
    <source>
        <dbReference type="EMBL" id="RCI69896.1"/>
    </source>
</evidence>
<dbReference type="Proteomes" id="UP000253594">
    <property type="component" value="Unassembled WGS sequence"/>
</dbReference>
<evidence type="ECO:0000259" key="1">
    <source>
        <dbReference type="Pfam" id="PF21018"/>
    </source>
</evidence>
<dbReference type="Gene3D" id="2.40.50.250">
    <property type="entry name" value="bipa protein"/>
    <property type="match status" value="1"/>
</dbReference>
<reference evidence="2 3" key="1">
    <citation type="submission" date="2018-07" db="EMBL/GenBank/DDBJ databases">
        <title>Mechanisms of high-level aminoglycoside resistance among Gram-negative pathogens in Brazil.</title>
        <authorList>
            <person name="Ballaben A.S."/>
            <person name="Darini A.L.C."/>
            <person name="Doi Y."/>
        </authorList>
    </citation>
    <scope>NUCLEOTIDE SEQUENCE [LARGE SCALE GENOMIC DNA]</scope>
    <source>
        <strain evidence="2 3">B2-305</strain>
    </source>
</reference>
<comment type="caution">
    <text evidence="2">The sequence shown here is derived from an EMBL/GenBank/DDBJ whole genome shotgun (WGS) entry which is preliminary data.</text>
</comment>
<feature type="domain" description="TypA/BipA C-terminal" evidence="1">
    <location>
        <begin position="21"/>
        <end position="129"/>
    </location>
</feature>
<dbReference type="InterPro" id="IPR042116">
    <property type="entry name" value="TypA/BipA_C"/>
</dbReference>
<dbReference type="EMBL" id="QORE01002617">
    <property type="protein sequence ID" value="RCI69896.1"/>
    <property type="molecule type" value="Genomic_DNA"/>
</dbReference>
<sequence>LTSPFSHYGPIKAGEVSNRQNGVLVSMATGTALTYSLETLQSRGKLFLGPGDEIYEGQLAGINSRDNDLVINPTKGKKLDNMRASGKDEVIALVPPIRFTLEQALEFIADDELVEVTPKSIRLRKKMLNENDRKRYERSKV</sequence>
<organism evidence="2 3">
    <name type="scientific">Pseudomonas aeruginosa</name>
    <dbReference type="NCBI Taxonomy" id="287"/>
    <lineage>
        <taxon>Bacteria</taxon>
        <taxon>Pseudomonadati</taxon>
        <taxon>Pseudomonadota</taxon>
        <taxon>Gammaproteobacteria</taxon>
        <taxon>Pseudomonadales</taxon>
        <taxon>Pseudomonadaceae</taxon>
        <taxon>Pseudomonas</taxon>
    </lineage>
</organism>
<proteinExistence type="predicted"/>